<dbReference type="NCBIfam" id="TIGR01961">
    <property type="entry name" value="NuoC_fam"/>
    <property type="match status" value="1"/>
</dbReference>
<organism evidence="5 6">
    <name type="scientific">Candidatus Protochlamydia naegleriophila</name>
    <dbReference type="NCBI Taxonomy" id="389348"/>
    <lineage>
        <taxon>Bacteria</taxon>
        <taxon>Pseudomonadati</taxon>
        <taxon>Chlamydiota</taxon>
        <taxon>Chlamydiia</taxon>
        <taxon>Parachlamydiales</taxon>
        <taxon>Parachlamydiaceae</taxon>
        <taxon>Candidatus Protochlamydia</taxon>
    </lineage>
</organism>
<keyword evidence="3" id="KW-1003">Cell membrane</keyword>
<dbReference type="PANTHER" id="PTHR10884">
    <property type="entry name" value="NADH DEHYDROGENASE UBIQUINONE IRON-SULFUR PROTEIN 3"/>
    <property type="match status" value="1"/>
</dbReference>
<evidence type="ECO:0000259" key="4">
    <source>
        <dbReference type="Pfam" id="PF00329"/>
    </source>
</evidence>
<dbReference type="PANTHER" id="PTHR10884:SF14">
    <property type="entry name" value="NADH DEHYDROGENASE [UBIQUINONE] IRON-SULFUR PROTEIN 3, MITOCHONDRIAL"/>
    <property type="match status" value="1"/>
</dbReference>
<evidence type="ECO:0000313" key="5">
    <source>
        <dbReference type="EMBL" id="CUI17362.1"/>
    </source>
</evidence>
<dbReference type="InterPro" id="IPR010218">
    <property type="entry name" value="NADH_DH_suC"/>
</dbReference>
<comment type="similarity">
    <text evidence="1 3">Belongs to the complex I 30 kDa subunit family.</text>
</comment>
<evidence type="ECO:0000256" key="3">
    <source>
        <dbReference type="HAMAP-Rule" id="MF_01357"/>
    </source>
</evidence>
<sequence>MIMTTAQVVQQLKEKFEGAILDEIVFKGETTVEVHKEELKDILGFLRAGVDSKYDVLMDLTAVDYLFPIKRTQIHYFLHNPTSLERIRIIVSIERSERIPSVADLWRGANWFERELFDMFGVHFEGHPDLSRILMPDDWRGHPMLRDYALTEEPVQFKHDVKPKVPSQIISYDKSRQRVS</sequence>
<dbReference type="STRING" id="389348.PNK_1755"/>
<protein>
    <recommendedName>
        <fullName evidence="3">NADH-quinone oxidoreductase subunit C</fullName>
        <ecNumber evidence="3">7.1.1.-</ecNumber>
    </recommendedName>
    <alternativeName>
        <fullName evidence="3">NADH dehydrogenase I subunit C</fullName>
    </alternativeName>
    <alternativeName>
        <fullName evidence="3">NDH-1 subunit C</fullName>
    </alternativeName>
</protein>
<keyword evidence="3" id="KW-0520">NAD</keyword>
<gene>
    <name evidence="3 5" type="primary">nuoC</name>
    <name evidence="5" type="ORF">PNK_1755</name>
</gene>
<keyword evidence="3" id="KW-0830">Ubiquinone</keyword>
<name>A0A0U5JFI3_9BACT</name>
<keyword evidence="3" id="KW-1278">Translocase</keyword>
<reference evidence="6" key="1">
    <citation type="submission" date="2015-09" db="EMBL/GenBank/DDBJ databases">
        <authorList>
            <person name="Bertelli C."/>
        </authorList>
    </citation>
    <scope>NUCLEOTIDE SEQUENCE [LARGE SCALE GENOMIC DNA]</scope>
    <source>
        <strain evidence="6">KNic</strain>
    </source>
</reference>
<feature type="domain" description="NADH:ubiquinone oxidoreductase 30kDa subunit" evidence="4">
    <location>
        <begin position="32"/>
        <end position="153"/>
    </location>
</feature>
<proteinExistence type="inferred from homology"/>
<dbReference type="InterPro" id="IPR037232">
    <property type="entry name" value="NADH_quin_OxRdtase_su_C/D-like"/>
</dbReference>
<evidence type="ECO:0000256" key="1">
    <source>
        <dbReference type="ARBA" id="ARBA00007569"/>
    </source>
</evidence>
<dbReference type="GO" id="GO:0005886">
    <property type="term" value="C:plasma membrane"/>
    <property type="evidence" value="ECO:0007669"/>
    <property type="project" value="UniProtKB-SubCell"/>
</dbReference>
<dbReference type="PATRIC" id="fig|389348.3.peg.1971"/>
<dbReference type="Gene3D" id="3.30.460.80">
    <property type="entry name" value="NADH:ubiquinone oxidoreductase, 30kDa subunit"/>
    <property type="match status" value="1"/>
</dbReference>
<dbReference type="SUPFAM" id="SSF143243">
    <property type="entry name" value="Nqo5-like"/>
    <property type="match status" value="1"/>
</dbReference>
<evidence type="ECO:0000256" key="2">
    <source>
        <dbReference type="ARBA" id="ARBA00022448"/>
    </source>
</evidence>
<dbReference type="InParanoid" id="A0A0U5JFI3"/>
<comment type="subcellular location">
    <subcellularLocation>
        <location evidence="3">Cell membrane</location>
        <topology evidence="3">Peripheral membrane protein</topology>
        <orientation evidence="3">Cytoplasmic side</orientation>
    </subcellularLocation>
</comment>
<keyword evidence="2 3" id="KW-0813">Transport</keyword>
<dbReference type="HAMAP" id="MF_01357">
    <property type="entry name" value="NDH1_NuoC"/>
    <property type="match status" value="1"/>
</dbReference>
<dbReference type="KEGG" id="pnl:PNK_1755"/>
<dbReference type="InterPro" id="IPR001268">
    <property type="entry name" value="NADH_UbQ_OxRdtase_30kDa_su"/>
</dbReference>
<evidence type="ECO:0000313" key="6">
    <source>
        <dbReference type="Proteomes" id="UP000069902"/>
    </source>
</evidence>
<dbReference type="Pfam" id="PF00329">
    <property type="entry name" value="Complex1_30kDa"/>
    <property type="match status" value="1"/>
</dbReference>
<comment type="catalytic activity">
    <reaction evidence="3">
        <text>a quinone + NADH + 5 H(+)(in) = a quinol + NAD(+) + 4 H(+)(out)</text>
        <dbReference type="Rhea" id="RHEA:57888"/>
        <dbReference type="ChEBI" id="CHEBI:15378"/>
        <dbReference type="ChEBI" id="CHEBI:24646"/>
        <dbReference type="ChEBI" id="CHEBI:57540"/>
        <dbReference type="ChEBI" id="CHEBI:57945"/>
        <dbReference type="ChEBI" id="CHEBI:132124"/>
    </reaction>
</comment>
<keyword evidence="3" id="KW-0472">Membrane</keyword>
<dbReference type="AlphaFoldDB" id="A0A0U5JFI3"/>
<comment type="subunit">
    <text evidence="3">NDH-1 is composed of 14 different subunits. Subunits NuoB, C, D, E, F, and G constitute the peripheral sector of the complex.</text>
</comment>
<dbReference type="Proteomes" id="UP000069902">
    <property type="component" value="Chromosome cPNK"/>
</dbReference>
<keyword evidence="3" id="KW-0874">Quinone</keyword>
<keyword evidence="5" id="KW-0560">Oxidoreductase</keyword>
<dbReference type="GO" id="GO:0048038">
    <property type="term" value="F:quinone binding"/>
    <property type="evidence" value="ECO:0007669"/>
    <property type="project" value="UniProtKB-KW"/>
</dbReference>
<dbReference type="GO" id="GO:0050136">
    <property type="term" value="F:NADH dehydrogenase (quinone) (non-electrogenic) activity"/>
    <property type="evidence" value="ECO:0007669"/>
    <property type="project" value="UniProtKB-UniRule"/>
</dbReference>
<accession>A0A0U5JFI3</accession>
<keyword evidence="6" id="KW-1185">Reference proteome</keyword>
<dbReference type="GO" id="GO:0008137">
    <property type="term" value="F:NADH dehydrogenase (ubiquinone) activity"/>
    <property type="evidence" value="ECO:0007669"/>
    <property type="project" value="InterPro"/>
</dbReference>
<dbReference type="EMBL" id="LN879502">
    <property type="protein sequence ID" value="CUI17362.1"/>
    <property type="molecule type" value="Genomic_DNA"/>
</dbReference>
<comment type="function">
    <text evidence="3">NDH-1 shuttles electrons from NADH, via FMN and iron-sulfur (Fe-S) centers, to quinones in the respiratory chain. The immediate electron acceptor for the enzyme in this species is believed to be ubiquinone. Couples the redox reaction to proton translocation (for every two electrons transferred, four hydrogen ions are translocated across the cytoplasmic membrane), and thus conserves the redox energy in a proton gradient.</text>
</comment>
<dbReference type="EC" id="7.1.1.-" evidence="3"/>